<dbReference type="EMBL" id="AOLY01000011">
    <property type="protein sequence ID" value="EMA31913.1"/>
    <property type="molecule type" value="Genomic_DNA"/>
</dbReference>
<evidence type="ECO:0000256" key="1">
    <source>
        <dbReference type="SAM" id="Phobius"/>
    </source>
</evidence>
<dbReference type="Proteomes" id="UP000011524">
    <property type="component" value="Unassembled WGS sequence"/>
</dbReference>
<reference evidence="2 3" key="1">
    <citation type="journal article" date="2014" name="PLoS Genet.">
        <title>Phylogenetically driven sequencing of extremely halophilic archaea reveals strategies for static and dynamic osmo-response.</title>
        <authorList>
            <person name="Becker E.A."/>
            <person name="Seitzer P.M."/>
            <person name="Tritt A."/>
            <person name="Larsen D."/>
            <person name="Krusor M."/>
            <person name="Yao A.I."/>
            <person name="Wu D."/>
            <person name="Madern D."/>
            <person name="Eisen J.A."/>
            <person name="Darling A.E."/>
            <person name="Facciotti M.T."/>
        </authorList>
    </citation>
    <scope>NUCLEOTIDE SEQUENCE [LARGE SCALE GENOMIC DNA]</scope>
    <source>
        <strain evidence="3">ATCC 49778 / DSM 6131 / JCM 7785 / NBRC 101032 / NCIMB 13157 / TR-1</strain>
    </source>
</reference>
<dbReference type="AlphaFoldDB" id="M0LFP8"/>
<sequence>MTMVPSPTDEDVLNVFRELDEPYEDTLTTNEVTEELPVQRRAVQGYVKDLEGANRLVLDHEGKPNHWRLARTEPSEPVYDPRLGKAKRWGNKAKFVGNWTTLFGIAILAAVGIITSNHVFSAVADIGLPMSSAQSAITAGLTGVLGSGLFLIGFAAYIFSFSVPRLAEWWINRTSCSDAE</sequence>
<keyword evidence="1" id="KW-0812">Transmembrane</keyword>
<comment type="caution">
    <text evidence="2">The sequence shown here is derived from an EMBL/GenBank/DDBJ whole genome shotgun (WGS) entry which is preliminary data.</text>
</comment>
<evidence type="ECO:0000313" key="3">
    <source>
        <dbReference type="Proteomes" id="UP000011524"/>
    </source>
</evidence>
<evidence type="ECO:0000313" key="2">
    <source>
        <dbReference type="EMBL" id="EMA31913.1"/>
    </source>
</evidence>
<keyword evidence="1" id="KW-0472">Membrane</keyword>
<gene>
    <name evidence="2" type="ORF">C444_07545</name>
</gene>
<dbReference type="OrthoDB" id="350018at2157"/>
<organism evidence="2 3">
    <name type="scientific">Haloarcula japonica (strain ATCC 49778 / DSM 6131 / JCM 7785 / NBRC 101032 / NCIMB 13157 / TR-1)</name>
    <dbReference type="NCBI Taxonomy" id="1227453"/>
    <lineage>
        <taxon>Archaea</taxon>
        <taxon>Methanobacteriati</taxon>
        <taxon>Methanobacteriota</taxon>
        <taxon>Stenosarchaea group</taxon>
        <taxon>Halobacteria</taxon>
        <taxon>Halobacteriales</taxon>
        <taxon>Haloarculaceae</taxon>
        <taxon>Haloarcula</taxon>
    </lineage>
</organism>
<feature type="transmembrane region" description="Helical" evidence="1">
    <location>
        <begin position="95"/>
        <end position="116"/>
    </location>
</feature>
<feature type="transmembrane region" description="Helical" evidence="1">
    <location>
        <begin position="136"/>
        <end position="159"/>
    </location>
</feature>
<keyword evidence="3" id="KW-1185">Reference proteome</keyword>
<accession>M0LFP8</accession>
<proteinExistence type="predicted"/>
<protein>
    <submittedName>
        <fullName evidence="2">Uncharacterized protein</fullName>
    </submittedName>
</protein>
<dbReference type="RefSeq" id="WP_004591975.1">
    <property type="nucleotide sequence ID" value="NZ_AOLY01000011.1"/>
</dbReference>
<name>M0LFP8_HALJT</name>
<keyword evidence="1" id="KW-1133">Transmembrane helix</keyword>